<accession>A0ABQ4TV97</accession>
<reference evidence="1" key="2">
    <citation type="submission" date="2021-08" db="EMBL/GenBank/DDBJ databases">
        <authorList>
            <person name="Tani A."/>
            <person name="Ola A."/>
            <person name="Ogura Y."/>
            <person name="Katsura K."/>
            <person name="Hayashi T."/>
        </authorList>
    </citation>
    <scope>NUCLEOTIDE SEQUENCE</scope>
    <source>
        <strain evidence="1">DSM 23632</strain>
    </source>
</reference>
<organism evidence="1 2">
    <name type="scientific">Methylobacterium trifolii</name>
    <dbReference type="NCBI Taxonomy" id="1003092"/>
    <lineage>
        <taxon>Bacteria</taxon>
        <taxon>Pseudomonadati</taxon>
        <taxon>Pseudomonadota</taxon>
        <taxon>Alphaproteobacteria</taxon>
        <taxon>Hyphomicrobiales</taxon>
        <taxon>Methylobacteriaceae</taxon>
        <taxon>Methylobacterium</taxon>
    </lineage>
</organism>
<reference evidence="1" key="1">
    <citation type="journal article" date="2021" name="Front. Microbiol.">
        <title>Comprehensive Comparative Genomics and Phenotyping of Methylobacterium Species.</title>
        <authorList>
            <person name="Alessa O."/>
            <person name="Ogura Y."/>
            <person name="Fujitani Y."/>
            <person name="Takami H."/>
            <person name="Hayashi T."/>
            <person name="Sahin N."/>
            <person name="Tani A."/>
        </authorList>
    </citation>
    <scope>NUCLEOTIDE SEQUENCE</scope>
    <source>
        <strain evidence="1">DSM 23632</strain>
    </source>
</reference>
<dbReference type="RefSeq" id="WP_238181247.1">
    <property type="nucleotide sequence ID" value="NZ_BPRB01000041.1"/>
</dbReference>
<sequence length="105" mass="11042">MSTVSQPAIHHVIRALGEDGRAGALGLAEHAVEMFLAAAPTQADRSLAHDILLRDLAGLRGVAPYLAGFVGKVEAHVGRLRSRPVVPEIELPEIALPEAELPQAA</sequence>
<gene>
    <name evidence="1" type="ORF">MPOCJGCO_0705</name>
</gene>
<dbReference type="EMBL" id="BPRB01000041">
    <property type="protein sequence ID" value="GJE58623.1"/>
    <property type="molecule type" value="Genomic_DNA"/>
</dbReference>
<evidence type="ECO:0000313" key="1">
    <source>
        <dbReference type="EMBL" id="GJE58623.1"/>
    </source>
</evidence>
<proteinExistence type="predicted"/>
<evidence type="ECO:0000313" key="2">
    <source>
        <dbReference type="Proteomes" id="UP001055057"/>
    </source>
</evidence>
<comment type="caution">
    <text evidence="1">The sequence shown here is derived from an EMBL/GenBank/DDBJ whole genome shotgun (WGS) entry which is preliminary data.</text>
</comment>
<protein>
    <submittedName>
        <fullName evidence="1">Uncharacterized protein</fullName>
    </submittedName>
</protein>
<dbReference type="Proteomes" id="UP001055057">
    <property type="component" value="Unassembled WGS sequence"/>
</dbReference>
<keyword evidence="2" id="KW-1185">Reference proteome</keyword>
<name>A0ABQ4TV97_9HYPH</name>